<dbReference type="InterPro" id="IPR001952">
    <property type="entry name" value="Alkaline_phosphatase"/>
</dbReference>
<evidence type="ECO:0000256" key="5">
    <source>
        <dbReference type="ARBA" id="ARBA00022553"/>
    </source>
</evidence>
<feature type="binding site" evidence="15">
    <location>
        <position position="33"/>
    </location>
    <ligand>
        <name>Zn(2+)</name>
        <dbReference type="ChEBI" id="CHEBI:29105"/>
        <label>2</label>
    </ligand>
</feature>
<dbReference type="CDD" id="cd16012">
    <property type="entry name" value="ALP"/>
    <property type="match status" value="1"/>
</dbReference>
<evidence type="ECO:0000256" key="14">
    <source>
        <dbReference type="PIRSR" id="PIRSR601952-1"/>
    </source>
</evidence>
<feature type="binding site" evidence="15">
    <location>
        <position position="33"/>
    </location>
    <ligand>
        <name>Mg(2+)</name>
        <dbReference type="ChEBI" id="CHEBI:18420"/>
    </ligand>
</feature>
<dbReference type="PRINTS" id="PR00113">
    <property type="entry name" value="ALKPHPHTASE"/>
</dbReference>
<sequence length="477" mass="51798">HWNTQALDTLMEALVRQELNKNIAKNVVFFLGDGMGVSTVTAARILKGQLEGNTGEEYFLSWENFPHAALSKTYNTNKQVPDSAGTATAFFCGVKSYEGAIGVDASGQRKDCLASHNGHVASILKEANDAGKSTGIVSTTRVTHATPACLYAHSPDRYWENDAMLTPEAVTNNCSDIASQLIAHPEIQVVLGGGRREFLPNNISDPEYPTMMGLRKDGRNLVNEWQSAHPREAAYVWNKEGFDDIDPDTTEYVFGLFEPSHMQYESDRANDTSGEPSIAEMTEKAIQILSKNNNGFFLAVEGGRIDHAHHDSLGYKALHDTVALDTAVQVAIDMTDPRDTLIIVTADHSHTMAIAGYPVRGNDILGVVEDPTGQVPVDGLPYTTLGYLNGPGGNLTSQSFKVNGVRPNLTGVETNSKSFVNEALVPLEYETHGGEDVAIYASGPFAHLFTSVHEQHYIAHVIRYAACLGNGKQVCTD</sequence>
<dbReference type="PROSITE" id="PS00123">
    <property type="entry name" value="ALKALINE_PHOSPHATASE"/>
    <property type="match status" value="1"/>
</dbReference>
<dbReference type="EMBL" id="MRZV01000115">
    <property type="protein sequence ID" value="PIK58343.1"/>
    <property type="molecule type" value="Genomic_DNA"/>
</dbReference>
<evidence type="ECO:0000256" key="11">
    <source>
        <dbReference type="ARBA" id="ARBA00023136"/>
    </source>
</evidence>
<feature type="binding site" evidence="15">
    <location>
        <position position="348"/>
    </location>
    <ligand>
        <name>Zn(2+)</name>
        <dbReference type="ChEBI" id="CHEBI:29105"/>
        <label>2</label>
    </ligand>
</feature>
<proteinExistence type="inferred from homology"/>
<evidence type="ECO:0000256" key="4">
    <source>
        <dbReference type="ARBA" id="ARBA00022475"/>
    </source>
</evidence>
<feature type="non-terminal residue" evidence="18">
    <location>
        <position position="477"/>
    </location>
</feature>
<dbReference type="GO" id="GO:0098552">
    <property type="term" value="C:side of membrane"/>
    <property type="evidence" value="ECO:0007669"/>
    <property type="project" value="UniProtKB-KW"/>
</dbReference>
<protein>
    <recommendedName>
        <fullName evidence="3 17">Alkaline phosphatase</fullName>
        <ecNumber evidence="3 17">3.1.3.1</ecNumber>
    </recommendedName>
</protein>
<keyword evidence="19" id="KW-1185">Reference proteome</keyword>
<keyword evidence="12" id="KW-0325">Glycoprotein</keyword>
<evidence type="ECO:0000256" key="2">
    <source>
        <dbReference type="ARBA" id="ARBA00005984"/>
    </source>
</evidence>
<dbReference type="Gene3D" id="3.40.720.10">
    <property type="entry name" value="Alkaline Phosphatase, subunit A"/>
    <property type="match status" value="1"/>
</dbReference>
<feature type="non-terminal residue" evidence="18">
    <location>
        <position position="1"/>
    </location>
</feature>
<keyword evidence="6" id="KW-0336">GPI-anchor</keyword>
<dbReference type="GO" id="GO:0004035">
    <property type="term" value="F:alkaline phosphatase activity"/>
    <property type="evidence" value="ECO:0007669"/>
    <property type="project" value="UniProtKB-EC"/>
</dbReference>
<feature type="binding site" evidence="15">
    <location>
        <position position="306"/>
    </location>
    <ligand>
        <name>Zn(2+)</name>
        <dbReference type="ChEBI" id="CHEBI:29105"/>
        <label>2</label>
    </ligand>
</feature>
<dbReference type="GO" id="GO:0005886">
    <property type="term" value="C:plasma membrane"/>
    <property type="evidence" value="ECO:0007669"/>
    <property type="project" value="UniProtKB-SubCell"/>
</dbReference>
<comment type="catalytic activity">
    <reaction evidence="17">
        <text>a phosphate monoester + H2O = an alcohol + phosphate</text>
        <dbReference type="Rhea" id="RHEA:15017"/>
        <dbReference type="ChEBI" id="CHEBI:15377"/>
        <dbReference type="ChEBI" id="CHEBI:30879"/>
        <dbReference type="ChEBI" id="CHEBI:43474"/>
        <dbReference type="ChEBI" id="CHEBI:67140"/>
        <dbReference type="EC" id="3.1.3.1"/>
    </reaction>
</comment>
<keyword evidence="5" id="KW-0597">Phosphoprotein</keyword>
<evidence type="ECO:0000256" key="10">
    <source>
        <dbReference type="ARBA" id="ARBA00022842"/>
    </source>
</evidence>
<evidence type="ECO:0000256" key="3">
    <source>
        <dbReference type="ARBA" id="ARBA00012647"/>
    </source>
</evidence>
<keyword evidence="10 15" id="KW-0460">Magnesium</keyword>
<evidence type="ECO:0000256" key="13">
    <source>
        <dbReference type="ARBA" id="ARBA00023288"/>
    </source>
</evidence>
<feature type="binding site" evidence="15">
    <location>
        <position position="301"/>
    </location>
    <ligand>
        <name>Mg(2+)</name>
        <dbReference type="ChEBI" id="CHEBI:18420"/>
    </ligand>
</feature>
<dbReference type="Proteomes" id="UP000230750">
    <property type="component" value="Unassembled WGS sequence"/>
</dbReference>
<evidence type="ECO:0000256" key="9">
    <source>
        <dbReference type="ARBA" id="ARBA00022833"/>
    </source>
</evidence>
<feature type="binding site" evidence="15">
    <location>
        <position position="432"/>
    </location>
    <ligand>
        <name>Zn(2+)</name>
        <dbReference type="ChEBI" id="CHEBI:29105"/>
        <label>2</label>
    </ligand>
</feature>
<keyword evidence="4" id="KW-1003">Cell membrane</keyword>
<keyword evidence="8 17" id="KW-0378">Hydrolase</keyword>
<dbReference type="AlphaFoldDB" id="A0A2G8LDM7"/>
<feature type="binding site" evidence="15">
    <location>
        <position position="144"/>
    </location>
    <ligand>
        <name>Mg(2+)</name>
        <dbReference type="ChEBI" id="CHEBI:18420"/>
    </ligand>
</feature>
<comment type="similarity">
    <text evidence="2 16">Belongs to the alkaline phosphatase family.</text>
</comment>
<keyword evidence="9 15" id="KW-0862">Zinc</keyword>
<comment type="caution">
    <text evidence="18">The sequence shown here is derived from an EMBL/GenBank/DDBJ whole genome shotgun (WGS) entry which is preliminary data.</text>
</comment>
<gene>
    <name evidence="18" type="ORF">BSL78_04731</name>
</gene>
<evidence type="ECO:0000256" key="1">
    <source>
        <dbReference type="ARBA" id="ARBA00004609"/>
    </source>
</evidence>
<evidence type="ECO:0000256" key="17">
    <source>
        <dbReference type="RuleBase" id="RU003947"/>
    </source>
</evidence>
<evidence type="ECO:0000256" key="7">
    <source>
        <dbReference type="ARBA" id="ARBA00022723"/>
    </source>
</evidence>
<evidence type="ECO:0000256" key="15">
    <source>
        <dbReference type="PIRSR" id="PIRSR601952-2"/>
    </source>
</evidence>
<name>A0A2G8LDM7_STIJA</name>
<comment type="cofactor">
    <cofactor evidence="15">
        <name>Mg(2+)</name>
        <dbReference type="ChEBI" id="CHEBI:18420"/>
    </cofactor>
    <text evidence="15">Binds 1 Mg(2+) ion.</text>
</comment>
<feature type="active site" description="Phosphoserine intermediate" evidence="14">
    <location>
        <position position="83"/>
    </location>
</feature>
<dbReference type="EC" id="3.1.3.1" evidence="3 17"/>
<dbReference type="Pfam" id="PF00245">
    <property type="entry name" value="Alk_phosphatase"/>
    <property type="match status" value="1"/>
</dbReference>
<dbReference type="SMART" id="SM00098">
    <property type="entry name" value="alkPPc"/>
    <property type="match status" value="1"/>
</dbReference>
<organism evidence="18 19">
    <name type="scientific">Stichopus japonicus</name>
    <name type="common">Sea cucumber</name>
    <dbReference type="NCBI Taxonomy" id="307972"/>
    <lineage>
        <taxon>Eukaryota</taxon>
        <taxon>Metazoa</taxon>
        <taxon>Echinodermata</taxon>
        <taxon>Eleutherozoa</taxon>
        <taxon>Echinozoa</taxon>
        <taxon>Holothuroidea</taxon>
        <taxon>Aspidochirotacea</taxon>
        <taxon>Aspidochirotida</taxon>
        <taxon>Stichopodidae</taxon>
        <taxon>Apostichopus</taxon>
    </lineage>
</organism>
<evidence type="ECO:0000313" key="19">
    <source>
        <dbReference type="Proteomes" id="UP000230750"/>
    </source>
</evidence>
<evidence type="ECO:0000313" key="18">
    <source>
        <dbReference type="EMBL" id="PIK58343.1"/>
    </source>
</evidence>
<keyword evidence="13" id="KW-0449">Lipoprotein</keyword>
<reference evidence="18" key="1">
    <citation type="journal article" date="2017" name="PLoS Biol.">
        <title>The sea cucumber genome provides insights into morphological evolution and visceral regeneration.</title>
        <authorList>
            <person name="Zhang X."/>
            <person name="Sun L."/>
            <person name="Yuan J."/>
            <person name="Sun Y."/>
            <person name="Gao Y."/>
            <person name="Zhang L."/>
            <person name="Li S."/>
            <person name="Dai H."/>
            <person name="Hamel J.F."/>
            <person name="Liu C."/>
            <person name="Yu Y."/>
            <person name="Liu S."/>
            <person name="Lin W."/>
            <person name="Guo K."/>
            <person name="Jin S."/>
            <person name="Xu P."/>
            <person name="Storey K.B."/>
            <person name="Huan P."/>
            <person name="Zhang T."/>
            <person name="Zhou Y."/>
            <person name="Zhang J."/>
            <person name="Lin C."/>
            <person name="Li X."/>
            <person name="Xing L."/>
            <person name="Huo D."/>
            <person name="Sun M."/>
            <person name="Wang L."/>
            <person name="Mercier A."/>
            <person name="Li F."/>
            <person name="Yang H."/>
            <person name="Xiang J."/>
        </authorList>
    </citation>
    <scope>NUCLEOTIDE SEQUENCE [LARGE SCALE GENOMIC DNA]</scope>
    <source>
        <strain evidence="18">Shaxun</strain>
        <tissue evidence="18">Muscle</tissue>
    </source>
</reference>
<keyword evidence="11" id="KW-0472">Membrane</keyword>
<dbReference type="STRING" id="307972.A0A2G8LDM7"/>
<dbReference type="GO" id="GO:0046872">
    <property type="term" value="F:metal ion binding"/>
    <property type="evidence" value="ECO:0007669"/>
    <property type="project" value="UniProtKB-KW"/>
</dbReference>
<accession>A0A2G8LDM7</accession>
<dbReference type="PANTHER" id="PTHR11596:SF5">
    <property type="entry name" value="ALKALINE PHOSPHATASE"/>
    <property type="match status" value="1"/>
</dbReference>
<dbReference type="OrthoDB" id="5818554at2759"/>
<feature type="binding site" evidence="15">
    <location>
        <position position="146"/>
    </location>
    <ligand>
        <name>Mg(2+)</name>
        <dbReference type="ChEBI" id="CHEBI:18420"/>
    </ligand>
</feature>
<evidence type="ECO:0000256" key="8">
    <source>
        <dbReference type="ARBA" id="ARBA00022801"/>
    </source>
</evidence>
<comment type="subcellular location">
    <subcellularLocation>
        <location evidence="1">Cell membrane</location>
        <topology evidence="1">Lipid-anchor</topology>
        <topology evidence="1">GPI-anchor</topology>
    </subcellularLocation>
</comment>
<dbReference type="PANTHER" id="PTHR11596">
    <property type="entry name" value="ALKALINE PHOSPHATASE"/>
    <property type="match status" value="1"/>
</dbReference>
<feature type="binding site" evidence="15">
    <location>
        <position position="347"/>
    </location>
    <ligand>
        <name>Zn(2+)</name>
        <dbReference type="ChEBI" id="CHEBI:29105"/>
        <label>2</label>
    </ligand>
</feature>
<feature type="binding site" evidence="15">
    <location>
        <position position="310"/>
    </location>
    <ligand>
        <name>Zn(2+)</name>
        <dbReference type="ChEBI" id="CHEBI:29105"/>
        <label>2</label>
    </ligand>
</feature>
<dbReference type="SUPFAM" id="SSF53649">
    <property type="entry name" value="Alkaline phosphatase-like"/>
    <property type="match status" value="1"/>
</dbReference>
<dbReference type="InterPro" id="IPR018299">
    <property type="entry name" value="Alkaline_phosphatase_AS"/>
</dbReference>
<dbReference type="FunFam" id="3.40.720.10:FF:000008">
    <property type="entry name" value="Alkaline phosphatase"/>
    <property type="match status" value="1"/>
</dbReference>
<keyword evidence="7 15" id="KW-0479">Metal-binding</keyword>
<dbReference type="InterPro" id="IPR017850">
    <property type="entry name" value="Alkaline_phosphatase_core_sf"/>
</dbReference>
<evidence type="ECO:0000256" key="6">
    <source>
        <dbReference type="ARBA" id="ARBA00022622"/>
    </source>
</evidence>
<evidence type="ECO:0000256" key="16">
    <source>
        <dbReference type="RuleBase" id="RU003946"/>
    </source>
</evidence>
<evidence type="ECO:0000256" key="12">
    <source>
        <dbReference type="ARBA" id="ARBA00023180"/>
    </source>
</evidence>
<comment type="cofactor">
    <cofactor evidence="15">
        <name>Zn(2+)</name>
        <dbReference type="ChEBI" id="CHEBI:29105"/>
    </cofactor>
    <text evidence="15">Binds 2 Zn(2+) ions.</text>
</comment>